<proteinExistence type="predicted"/>
<dbReference type="EMBL" id="BAABAU010000007">
    <property type="protein sequence ID" value="GAA4267813.1"/>
    <property type="molecule type" value="Genomic_DNA"/>
</dbReference>
<evidence type="ECO:0000313" key="1">
    <source>
        <dbReference type="EMBL" id="GAA4267813.1"/>
    </source>
</evidence>
<gene>
    <name evidence="1" type="ORF">GCM10022256_34250</name>
</gene>
<organism evidence="1 2">
    <name type="scientific">Frondihabitans peucedani</name>
    <dbReference type="NCBI Taxonomy" id="598626"/>
    <lineage>
        <taxon>Bacteria</taxon>
        <taxon>Bacillati</taxon>
        <taxon>Actinomycetota</taxon>
        <taxon>Actinomycetes</taxon>
        <taxon>Micrococcales</taxon>
        <taxon>Microbacteriaceae</taxon>
        <taxon>Frondihabitans</taxon>
    </lineage>
</organism>
<keyword evidence="2" id="KW-1185">Reference proteome</keyword>
<reference evidence="2" key="1">
    <citation type="journal article" date="2019" name="Int. J. Syst. Evol. Microbiol.">
        <title>The Global Catalogue of Microorganisms (GCM) 10K type strain sequencing project: providing services to taxonomists for standard genome sequencing and annotation.</title>
        <authorList>
            <consortium name="The Broad Institute Genomics Platform"/>
            <consortium name="The Broad Institute Genome Sequencing Center for Infectious Disease"/>
            <person name="Wu L."/>
            <person name="Ma J."/>
        </authorList>
    </citation>
    <scope>NUCLEOTIDE SEQUENCE [LARGE SCALE GENOMIC DNA]</scope>
    <source>
        <strain evidence="2">JCM 17442</strain>
    </source>
</reference>
<name>A0ABP8E720_9MICO</name>
<dbReference type="Proteomes" id="UP001501594">
    <property type="component" value="Unassembled WGS sequence"/>
</dbReference>
<comment type="caution">
    <text evidence="1">The sequence shown here is derived from an EMBL/GenBank/DDBJ whole genome shotgun (WGS) entry which is preliminary data.</text>
</comment>
<protein>
    <submittedName>
        <fullName evidence="1">Uncharacterized protein</fullName>
    </submittedName>
</protein>
<evidence type="ECO:0000313" key="2">
    <source>
        <dbReference type="Proteomes" id="UP001501594"/>
    </source>
</evidence>
<accession>A0ABP8E720</accession>
<dbReference type="RefSeq" id="WP_344798462.1">
    <property type="nucleotide sequence ID" value="NZ_BAABAU010000007.1"/>
</dbReference>
<sequence length="72" mass="8168">MRNKIIVVGLIAAVIYYRGARSHRPVKSKGKQPETLRAQAERLWKDPKTTKARKKLVKNLTAKAQDLASRRG</sequence>